<proteinExistence type="predicted"/>
<name>A0AAV7QS42_PLEWA</name>
<dbReference type="Proteomes" id="UP001066276">
    <property type="component" value="Chromosome 6"/>
</dbReference>
<evidence type="ECO:0000313" key="4">
    <source>
        <dbReference type="Proteomes" id="UP001066276"/>
    </source>
</evidence>
<reference evidence="3" key="1">
    <citation type="journal article" date="2022" name="bioRxiv">
        <title>Sequencing and chromosome-scale assembly of the giantPleurodeles waltlgenome.</title>
        <authorList>
            <person name="Brown T."/>
            <person name="Elewa A."/>
            <person name="Iarovenko S."/>
            <person name="Subramanian E."/>
            <person name="Araus A.J."/>
            <person name="Petzold A."/>
            <person name="Susuki M."/>
            <person name="Suzuki K.-i.T."/>
            <person name="Hayashi T."/>
            <person name="Toyoda A."/>
            <person name="Oliveira C."/>
            <person name="Osipova E."/>
            <person name="Leigh N.D."/>
            <person name="Simon A."/>
            <person name="Yun M.H."/>
        </authorList>
    </citation>
    <scope>NUCLEOTIDE SEQUENCE</scope>
    <source>
        <strain evidence="3">20211129_DDA</strain>
        <tissue evidence="3">Liver</tissue>
    </source>
</reference>
<dbReference type="SUPFAM" id="SSF57997">
    <property type="entry name" value="Tropomyosin"/>
    <property type="match status" value="1"/>
</dbReference>
<sequence length="131" mass="14814">MEDFPALSSRENGPDPEKTPGSTTLQDILQAITASQEVLEGKPDSLATNMRLLHDGHRRLADWVTTTENTLKEISQSLTTVTDKLHDLETNVKELERRAEDSENRARRNNVSIIGFTEYIEGWDMVGYLEL</sequence>
<keyword evidence="1" id="KW-0175">Coiled coil</keyword>
<evidence type="ECO:0000256" key="2">
    <source>
        <dbReference type="SAM" id="MobiDB-lite"/>
    </source>
</evidence>
<feature type="coiled-coil region" evidence="1">
    <location>
        <begin position="71"/>
        <end position="112"/>
    </location>
</feature>
<gene>
    <name evidence="3" type="ORF">NDU88_009636</name>
</gene>
<dbReference type="EMBL" id="JANPWB010000010">
    <property type="protein sequence ID" value="KAJ1143326.1"/>
    <property type="molecule type" value="Genomic_DNA"/>
</dbReference>
<evidence type="ECO:0000256" key="1">
    <source>
        <dbReference type="SAM" id="Coils"/>
    </source>
</evidence>
<comment type="caution">
    <text evidence="3">The sequence shown here is derived from an EMBL/GenBank/DDBJ whole genome shotgun (WGS) entry which is preliminary data.</text>
</comment>
<protein>
    <submittedName>
        <fullName evidence="3">Uncharacterized protein</fullName>
    </submittedName>
</protein>
<evidence type="ECO:0000313" key="3">
    <source>
        <dbReference type="EMBL" id="KAJ1143326.1"/>
    </source>
</evidence>
<keyword evidence="4" id="KW-1185">Reference proteome</keyword>
<organism evidence="3 4">
    <name type="scientific">Pleurodeles waltl</name>
    <name type="common">Iberian ribbed newt</name>
    <dbReference type="NCBI Taxonomy" id="8319"/>
    <lineage>
        <taxon>Eukaryota</taxon>
        <taxon>Metazoa</taxon>
        <taxon>Chordata</taxon>
        <taxon>Craniata</taxon>
        <taxon>Vertebrata</taxon>
        <taxon>Euteleostomi</taxon>
        <taxon>Amphibia</taxon>
        <taxon>Batrachia</taxon>
        <taxon>Caudata</taxon>
        <taxon>Salamandroidea</taxon>
        <taxon>Salamandridae</taxon>
        <taxon>Pleurodelinae</taxon>
        <taxon>Pleurodeles</taxon>
    </lineage>
</organism>
<dbReference type="Gene3D" id="1.20.5.340">
    <property type="match status" value="1"/>
</dbReference>
<dbReference type="AlphaFoldDB" id="A0AAV7QS42"/>
<accession>A0AAV7QS42</accession>
<feature type="region of interest" description="Disordered" evidence="2">
    <location>
        <begin position="1"/>
        <end position="23"/>
    </location>
</feature>